<dbReference type="EMBL" id="QPJT01000025">
    <property type="protein sequence ID" value="RCX11407.1"/>
    <property type="molecule type" value="Genomic_DNA"/>
</dbReference>
<dbReference type="InterPro" id="IPR020103">
    <property type="entry name" value="PsdUridine_synth_cat_dom_sf"/>
</dbReference>
<dbReference type="PANTHER" id="PTHR13767">
    <property type="entry name" value="TRNA-PSEUDOURIDINE SYNTHASE"/>
    <property type="match status" value="1"/>
</dbReference>
<evidence type="ECO:0000256" key="5">
    <source>
        <dbReference type="HAMAP-Rule" id="MF_01080"/>
    </source>
</evidence>
<feature type="domain" description="tRNA pseudouridylate synthase B C-terminal" evidence="8">
    <location>
        <begin position="172"/>
        <end position="212"/>
    </location>
</feature>
<evidence type="ECO:0000259" key="8">
    <source>
        <dbReference type="Pfam" id="PF16198"/>
    </source>
</evidence>
<dbReference type="Pfam" id="PF01509">
    <property type="entry name" value="TruB_N"/>
    <property type="match status" value="1"/>
</dbReference>
<dbReference type="GO" id="GO:0031119">
    <property type="term" value="P:tRNA pseudouridine synthesis"/>
    <property type="evidence" value="ECO:0007669"/>
    <property type="project" value="UniProtKB-UniRule"/>
</dbReference>
<dbReference type="SUPFAM" id="SSF55120">
    <property type="entry name" value="Pseudouridine synthase"/>
    <property type="match status" value="1"/>
</dbReference>
<accession>A0A369AT51</accession>
<dbReference type="OrthoDB" id="9802309at2"/>
<dbReference type="NCBIfam" id="TIGR00431">
    <property type="entry name" value="TruB"/>
    <property type="match status" value="1"/>
</dbReference>
<dbReference type="Pfam" id="PF09157">
    <property type="entry name" value="TruB-C_2"/>
    <property type="match status" value="1"/>
</dbReference>
<comment type="caution">
    <text evidence="9">The sequence shown here is derived from an EMBL/GenBank/DDBJ whole genome shotgun (WGS) entry which is preliminary data.</text>
</comment>
<proteinExistence type="inferred from homology"/>
<gene>
    <name evidence="5" type="primary">truB</name>
    <name evidence="9" type="ORF">DFR58_12553</name>
</gene>
<feature type="domain" description="Pseudouridine synthase II N-terminal" evidence="6">
    <location>
        <begin position="23"/>
        <end position="171"/>
    </location>
</feature>
<dbReference type="InterPro" id="IPR032819">
    <property type="entry name" value="TruB_C"/>
</dbReference>
<evidence type="ECO:0000256" key="4">
    <source>
        <dbReference type="ARBA" id="ARBA00023235"/>
    </source>
</evidence>
<dbReference type="AlphaFoldDB" id="A0A369AT51"/>
<dbReference type="InterPro" id="IPR036974">
    <property type="entry name" value="PUA_sf"/>
</dbReference>
<comment type="similarity">
    <text evidence="2 5">Belongs to the pseudouridine synthase TruB family. Type 1 subfamily.</text>
</comment>
<reference evidence="9 10" key="1">
    <citation type="submission" date="2018-07" db="EMBL/GenBank/DDBJ databases">
        <title>Genomic Encyclopedia of Type Strains, Phase IV (KMG-IV): sequencing the most valuable type-strain genomes for metagenomic binning, comparative biology and taxonomic classification.</title>
        <authorList>
            <person name="Goeker M."/>
        </authorList>
    </citation>
    <scope>NUCLEOTIDE SEQUENCE [LARGE SCALE GENOMIC DNA]</scope>
    <source>
        <strain evidence="9 10">DSM 27016</strain>
    </source>
</reference>
<dbReference type="InterPro" id="IPR015240">
    <property type="entry name" value="tRNA_sdUridine_synth_fam1_C"/>
</dbReference>
<dbReference type="Gene3D" id="2.30.130.10">
    <property type="entry name" value="PUA domain"/>
    <property type="match status" value="1"/>
</dbReference>
<evidence type="ECO:0000313" key="10">
    <source>
        <dbReference type="Proteomes" id="UP000253034"/>
    </source>
</evidence>
<dbReference type="PANTHER" id="PTHR13767:SF2">
    <property type="entry name" value="PSEUDOURIDYLATE SYNTHASE TRUB1"/>
    <property type="match status" value="1"/>
</dbReference>
<evidence type="ECO:0000256" key="3">
    <source>
        <dbReference type="ARBA" id="ARBA00022694"/>
    </source>
</evidence>
<dbReference type="EC" id="5.4.99.25" evidence="5"/>
<dbReference type="RefSeq" id="WP_114299155.1">
    <property type="nucleotide sequence ID" value="NZ_QPJT01000025.1"/>
</dbReference>
<feature type="domain" description="tRNA pseudouridine synthase II TruB subfamily 1 C-terminal" evidence="7">
    <location>
        <begin position="236"/>
        <end position="282"/>
    </location>
</feature>
<sequence>MNGILNVIKPPGMTSFDVVAYLRGILKIKKIGHTGTLDPDAAGVLPICVGKATRAIEYIIEKDKRYRAELTLGIETDTQDSSGRVVSVSEAVAGADEIERVMKDYVGKYSQLPPMYSAVKVDGRKLYELARKGITVERKPREVEIYSIEIIKMSENGRVLFDVDCSKGTYIRTLCSDIGRDLGCGGHMSFLIRTRAGSFDIGSALTLEEAASMAEKGEIGQMLAGAEEVFLHLKSLHLDRECEKKFLNGAAVPVNAADIKAGQAARVYGTEELFLGLGEIMQSDGEMFLKSKKLFI</sequence>
<name>A0A369AT51_9FIRM</name>
<keyword evidence="3 5" id="KW-0819">tRNA processing</keyword>
<dbReference type="InterPro" id="IPR002501">
    <property type="entry name" value="PsdUridine_synth_N"/>
</dbReference>
<dbReference type="FunFam" id="3.30.2350.10:FF:000011">
    <property type="entry name" value="tRNA pseudouridine synthase B"/>
    <property type="match status" value="1"/>
</dbReference>
<dbReference type="HAMAP" id="MF_01080">
    <property type="entry name" value="TruB_bact"/>
    <property type="match status" value="1"/>
</dbReference>
<evidence type="ECO:0000313" key="9">
    <source>
        <dbReference type="EMBL" id="RCX11407.1"/>
    </source>
</evidence>
<feature type="active site" description="Nucleophile" evidence="5">
    <location>
        <position position="38"/>
    </location>
</feature>
<dbReference type="GO" id="GO:0160148">
    <property type="term" value="F:tRNA pseudouridine(55) synthase activity"/>
    <property type="evidence" value="ECO:0007669"/>
    <property type="project" value="UniProtKB-EC"/>
</dbReference>
<keyword evidence="4 5" id="KW-0413">Isomerase</keyword>
<dbReference type="Proteomes" id="UP000253034">
    <property type="component" value="Unassembled WGS sequence"/>
</dbReference>
<evidence type="ECO:0000259" key="7">
    <source>
        <dbReference type="Pfam" id="PF09157"/>
    </source>
</evidence>
<dbReference type="GO" id="GO:0003723">
    <property type="term" value="F:RNA binding"/>
    <property type="evidence" value="ECO:0007669"/>
    <property type="project" value="InterPro"/>
</dbReference>
<comment type="function">
    <text evidence="5">Responsible for synthesis of pseudouridine from uracil-55 in the psi GC loop of transfer RNAs.</text>
</comment>
<evidence type="ECO:0000259" key="6">
    <source>
        <dbReference type="Pfam" id="PF01509"/>
    </source>
</evidence>
<protein>
    <recommendedName>
        <fullName evidence="5">tRNA pseudouridine synthase B</fullName>
        <ecNumber evidence="5">5.4.99.25</ecNumber>
    </recommendedName>
    <alternativeName>
        <fullName evidence="5">tRNA pseudouridine(55) synthase</fullName>
        <shortName evidence="5">Psi55 synthase</shortName>
    </alternativeName>
    <alternativeName>
        <fullName evidence="5">tRNA pseudouridylate synthase</fullName>
    </alternativeName>
    <alternativeName>
        <fullName evidence="5">tRNA-uridine isomerase</fullName>
    </alternativeName>
</protein>
<dbReference type="InterPro" id="IPR014780">
    <property type="entry name" value="tRNA_psdUridine_synth_TruB"/>
</dbReference>
<comment type="catalytic activity">
    <reaction evidence="1 5">
        <text>uridine(55) in tRNA = pseudouridine(55) in tRNA</text>
        <dbReference type="Rhea" id="RHEA:42532"/>
        <dbReference type="Rhea" id="RHEA-COMP:10101"/>
        <dbReference type="Rhea" id="RHEA-COMP:10102"/>
        <dbReference type="ChEBI" id="CHEBI:65314"/>
        <dbReference type="ChEBI" id="CHEBI:65315"/>
        <dbReference type="EC" id="5.4.99.25"/>
    </reaction>
</comment>
<organism evidence="9 10">
    <name type="scientific">Anaerobacterium chartisolvens</name>
    <dbReference type="NCBI Taxonomy" id="1297424"/>
    <lineage>
        <taxon>Bacteria</taxon>
        <taxon>Bacillati</taxon>
        <taxon>Bacillota</taxon>
        <taxon>Clostridia</taxon>
        <taxon>Eubacteriales</taxon>
        <taxon>Oscillospiraceae</taxon>
        <taxon>Anaerobacterium</taxon>
    </lineage>
</organism>
<evidence type="ECO:0000256" key="2">
    <source>
        <dbReference type="ARBA" id="ARBA00005642"/>
    </source>
</evidence>
<evidence type="ECO:0000256" key="1">
    <source>
        <dbReference type="ARBA" id="ARBA00000385"/>
    </source>
</evidence>
<keyword evidence="10" id="KW-1185">Reference proteome</keyword>
<dbReference type="CDD" id="cd02573">
    <property type="entry name" value="PseudoU_synth_EcTruB"/>
    <property type="match status" value="1"/>
</dbReference>
<dbReference type="Gene3D" id="3.30.2350.10">
    <property type="entry name" value="Pseudouridine synthase"/>
    <property type="match status" value="1"/>
</dbReference>
<dbReference type="Pfam" id="PF16198">
    <property type="entry name" value="TruB_C_2"/>
    <property type="match status" value="1"/>
</dbReference>
<dbReference type="GO" id="GO:1990481">
    <property type="term" value="P:mRNA pseudouridine synthesis"/>
    <property type="evidence" value="ECO:0007669"/>
    <property type="project" value="TreeGrafter"/>
</dbReference>